<proteinExistence type="predicted"/>
<keyword evidence="2 6" id="KW-0812">Transmembrane</keyword>
<feature type="transmembrane region" description="Helical" evidence="6">
    <location>
        <begin position="20"/>
        <end position="45"/>
    </location>
</feature>
<feature type="coiled-coil region" evidence="5">
    <location>
        <begin position="352"/>
        <end position="393"/>
    </location>
</feature>
<evidence type="ECO:0000256" key="3">
    <source>
        <dbReference type="ARBA" id="ARBA00022989"/>
    </source>
</evidence>
<evidence type="ECO:0000259" key="7">
    <source>
        <dbReference type="PROSITE" id="PS51775"/>
    </source>
</evidence>
<evidence type="ECO:0000313" key="8">
    <source>
        <dbReference type="EMBL" id="KAL2462912.1"/>
    </source>
</evidence>
<evidence type="ECO:0000256" key="5">
    <source>
        <dbReference type="SAM" id="Coils"/>
    </source>
</evidence>
<dbReference type="PANTHER" id="PTHR31448:SF9">
    <property type="entry name" value="MYOSIN-BINDING PROTEIN 6-RELATED"/>
    <property type="match status" value="1"/>
</dbReference>
<dbReference type="InterPro" id="IPR039306">
    <property type="entry name" value="MYOB"/>
</dbReference>
<evidence type="ECO:0000256" key="4">
    <source>
        <dbReference type="ARBA" id="ARBA00023136"/>
    </source>
</evidence>
<keyword evidence="4 6" id="KW-0472">Membrane</keyword>
<evidence type="ECO:0000256" key="6">
    <source>
        <dbReference type="SAM" id="Phobius"/>
    </source>
</evidence>
<keyword evidence="9" id="KW-1185">Reference proteome</keyword>
<keyword evidence="5" id="KW-0175">Coiled coil</keyword>
<evidence type="ECO:0000313" key="9">
    <source>
        <dbReference type="Proteomes" id="UP001604277"/>
    </source>
</evidence>
<dbReference type="AlphaFoldDB" id="A0ABD1PGB9"/>
<gene>
    <name evidence="8" type="ORF">Fot_54149</name>
</gene>
<dbReference type="PROSITE" id="PS51775">
    <property type="entry name" value="GTD_BINDING"/>
    <property type="match status" value="1"/>
</dbReference>
<dbReference type="GO" id="GO:0016020">
    <property type="term" value="C:membrane"/>
    <property type="evidence" value="ECO:0007669"/>
    <property type="project" value="UniProtKB-SubCell"/>
</dbReference>
<accession>A0ABD1PGB9</accession>
<evidence type="ECO:0000256" key="1">
    <source>
        <dbReference type="ARBA" id="ARBA00004167"/>
    </source>
</evidence>
<evidence type="ECO:0000256" key="2">
    <source>
        <dbReference type="ARBA" id="ARBA00022692"/>
    </source>
</evidence>
<dbReference type="Pfam" id="PF04576">
    <property type="entry name" value="Zein-binding"/>
    <property type="match status" value="1"/>
</dbReference>
<reference evidence="9" key="1">
    <citation type="submission" date="2024-07" db="EMBL/GenBank/DDBJ databases">
        <title>Two chromosome-level genome assemblies of Korean endemic species Abeliophyllum distichum and Forsythia ovata (Oleaceae).</title>
        <authorList>
            <person name="Jang H."/>
        </authorList>
    </citation>
    <scope>NUCLEOTIDE SEQUENCE [LARGE SCALE GENOMIC DNA]</scope>
</reference>
<comment type="caution">
    <text evidence="8">The sequence shown here is derived from an EMBL/GenBank/DDBJ whole genome shotgun (WGS) entry which is preliminary data.</text>
</comment>
<organism evidence="8 9">
    <name type="scientific">Forsythia ovata</name>
    <dbReference type="NCBI Taxonomy" id="205694"/>
    <lineage>
        <taxon>Eukaryota</taxon>
        <taxon>Viridiplantae</taxon>
        <taxon>Streptophyta</taxon>
        <taxon>Embryophyta</taxon>
        <taxon>Tracheophyta</taxon>
        <taxon>Spermatophyta</taxon>
        <taxon>Magnoliopsida</taxon>
        <taxon>eudicotyledons</taxon>
        <taxon>Gunneridae</taxon>
        <taxon>Pentapetalae</taxon>
        <taxon>asterids</taxon>
        <taxon>lamiids</taxon>
        <taxon>Lamiales</taxon>
        <taxon>Oleaceae</taxon>
        <taxon>Forsythieae</taxon>
        <taxon>Forsythia</taxon>
    </lineage>
</organism>
<name>A0ABD1PGB9_9LAMI</name>
<dbReference type="PANTHER" id="PTHR31448">
    <property type="entry name" value="MYOSIN-BINDING PROTEIN 2"/>
    <property type="match status" value="1"/>
</dbReference>
<dbReference type="InterPro" id="IPR007656">
    <property type="entry name" value="GTD-bd"/>
</dbReference>
<comment type="subcellular location">
    <subcellularLocation>
        <location evidence="1">Membrane</location>
        <topology evidence="1">Single-pass membrane protein</topology>
    </subcellularLocation>
</comment>
<sequence>MPSGEIEGFVEKMLGKFANFMIYAVLEWVMIILLFIDGILSFISYELAKFFESRIPCLICTKINRILVRKNSNFCYNNSLCEVHKKDISALAYCHVHKKLSDLGGMCEGCLLSFATEKGSSDCGKYKSLVGILHKDIDCFVEDFDSKNHTTLLKNKDTGEQVDENGTVLSKCSCCGELLKTRTSSTYSRSLSMDAPTPSPRAPLLANRNEGVHNMELPHIKYKELKFNSDNEPEVQEDENVLNGAGREDIRAATVPLLPDSEDINEGLIRTPNSSRGYRFFGILLSDSAQASPRWDNRGTRKLPGDDASALNGADADSILHCLKRQVRLDRKSLMALYMELDEERSASAVAANNAMAMITRLQAEKAAVQMEALQYQRMMEEQANTIKKLYNEKSDCGSSSGANQNEHERSYDRSLEYVGGNQDDFLIDLEGERSHLLALLTDLEKKIYASLDEGSDSSEVDNVKYAARGGNEKKGTPTREVSLIRDRLRVIELDSGFLKHAVMTLQQGGEGTRLLTEIAQHLRQLRITDKIRSEEMNA</sequence>
<protein>
    <submittedName>
        <fullName evidence="8">Myosin-binding protein 6</fullName>
    </submittedName>
</protein>
<keyword evidence="3 6" id="KW-1133">Transmembrane helix</keyword>
<dbReference type="GO" id="GO:0080115">
    <property type="term" value="F:myosin XI tail binding"/>
    <property type="evidence" value="ECO:0007669"/>
    <property type="project" value="UniProtKB-ARBA"/>
</dbReference>
<feature type="domain" description="GTD-binding" evidence="7">
    <location>
        <begin position="318"/>
        <end position="405"/>
    </location>
</feature>
<dbReference type="Proteomes" id="UP001604277">
    <property type="component" value="Unassembled WGS sequence"/>
</dbReference>
<dbReference type="EMBL" id="JBFOLJ010000020">
    <property type="protein sequence ID" value="KAL2462912.1"/>
    <property type="molecule type" value="Genomic_DNA"/>
</dbReference>